<dbReference type="InParanoid" id="A0A330L972"/>
<name>A0A330L972_9BACT</name>
<evidence type="ECO:0000313" key="2">
    <source>
        <dbReference type="EMBL" id="SPP66492.1"/>
    </source>
</evidence>
<sequence>MRGAALMLSLALLCACSPRLAPPSSSAPLDQIHDDPARDAQLSLLREAHRAFAQERYPAAALFFRRVVDSTVANSPQSVEARWWLGRSYEQMGDYRAAMAEYRALATGEAGGDSRTQRYQQQALSRLDQLRQIPGGSHVTVARQVALGLPLSQLPPVSGWVTWLQTLLKAGVTTVLLDPASSEWGKDRNPETVEAFIGAAHLAGLSVWGTLDFHHGRGIALRPEWLSRSLVMRGVAPNGQEPAMLPDPLHPDYQAVIAERATVLLRAGCDGIFLRARETQGFAQDFSDSSFQLFTSAFGLTITPQQLLGDSVGAGVMAYDREAIYWRWVGWKARSYATVAARIRKLIRDEKPAGRLLIEVHGSTVSEPLIGLEQYGEDLNDLFRRSGGELVIRTEDNKGPALLEQVAQQVGSPDRLWLVRSAMVPETAPLGEWTDGLRAVTLEVEDGNLLLLPRNAANLP</sequence>
<feature type="chain" id="PRO_5016260440" description="Tetratricopeptide repeat protein" evidence="1">
    <location>
        <begin position="22"/>
        <end position="460"/>
    </location>
</feature>
<dbReference type="SUPFAM" id="SSF48452">
    <property type="entry name" value="TPR-like"/>
    <property type="match status" value="1"/>
</dbReference>
<dbReference type="EMBL" id="OUNR01000020">
    <property type="protein sequence ID" value="SPP66492.1"/>
    <property type="molecule type" value="Genomic_DNA"/>
</dbReference>
<dbReference type="Gene3D" id="1.25.40.10">
    <property type="entry name" value="Tetratricopeptide repeat domain"/>
    <property type="match status" value="1"/>
</dbReference>
<evidence type="ECO:0000313" key="3">
    <source>
        <dbReference type="Proteomes" id="UP000248168"/>
    </source>
</evidence>
<proteinExistence type="predicted"/>
<dbReference type="PROSITE" id="PS51257">
    <property type="entry name" value="PROKAR_LIPOPROTEIN"/>
    <property type="match status" value="1"/>
</dbReference>
<evidence type="ECO:0000256" key="1">
    <source>
        <dbReference type="SAM" id="SignalP"/>
    </source>
</evidence>
<reference evidence="3" key="1">
    <citation type="submission" date="2018-04" db="EMBL/GenBank/DDBJ databases">
        <authorList>
            <person name="Lucker S."/>
            <person name="Sakoula D."/>
        </authorList>
    </citation>
    <scope>NUCLEOTIDE SEQUENCE [LARGE SCALE GENOMIC DNA]</scope>
</reference>
<keyword evidence="3" id="KW-1185">Reference proteome</keyword>
<accession>A0A330L972</accession>
<keyword evidence="1" id="KW-0732">Signal</keyword>
<evidence type="ECO:0008006" key="4">
    <source>
        <dbReference type="Google" id="ProtNLM"/>
    </source>
</evidence>
<dbReference type="Proteomes" id="UP000248168">
    <property type="component" value="Unassembled WGS sequence"/>
</dbReference>
<organism evidence="2 3">
    <name type="scientific">Nitrospira lenta</name>
    <dbReference type="NCBI Taxonomy" id="1436998"/>
    <lineage>
        <taxon>Bacteria</taxon>
        <taxon>Pseudomonadati</taxon>
        <taxon>Nitrospirota</taxon>
        <taxon>Nitrospiria</taxon>
        <taxon>Nitrospirales</taxon>
        <taxon>Nitrospiraceae</taxon>
        <taxon>Nitrospira</taxon>
    </lineage>
</organism>
<gene>
    <name evidence="2" type="ORF">NITLEN_70082</name>
</gene>
<dbReference type="AlphaFoldDB" id="A0A330L972"/>
<dbReference type="Gene3D" id="3.20.20.80">
    <property type="entry name" value="Glycosidases"/>
    <property type="match status" value="1"/>
</dbReference>
<dbReference type="InterPro" id="IPR011990">
    <property type="entry name" value="TPR-like_helical_dom_sf"/>
</dbReference>
<protein>
    <recommendedName>
        <fullName evidence="4">Tetratricopeptide repeat protein</fullName>
    </recommendedName>
</protein>
<feature type="signal peptide" evidence="1">
    <location>
        <begin position="1"/>
        <end position="21"/>
    </location>
</feature>